<evidence type="ECO:0000259" key="3">
    <source>
        <dbReference type="Pfam" id="PF25917"/>
    </source>
</evidence>
<proteinExistence type="predicted"/>
<protein>
    <recommendedName>
        <fullName evidence="3">Multidrug resistance protein MdtA-like barrel-sandwich hybrid domain-containing protein</fullName>
    </recommendedName>
</protein>
<dbReference type="GO" id="GO:1990281">
    <property type="term" value="C:efflux pump complex"/>
    <property type="evidence" value="ECO:0007669"/>
    <property type="project" value="TreeGrafter"/>
</dbReference>
<reference evidence="4 5" key="1">
    <citation type="journal article" date="2016" name="J. Zhejiang Univ. Sci. B">
        <title>Antibiotic resistance mechanisms of Myroides sp.</title>
        <authorList>
            <person name="Hu S."/>
            <person name="Yuan S."/>
            <person name="Qu H."/>
            <person name="Jiang T."/>
            <person name="Zhou Y."/>
            <person name="Wang M."/>
            <person name="Ming D."/>
        </authorList>
    </citation>
    <scope>NUCLEOTIDE SEQUENCE [LARGE SCALE GENOMIC DNA]</scope>
    <source>
        <strain evidence="4 5">PR63039</strain>
    </source>
</reference>
<dbReference type="AlphaFoldDB" id="A0AAI8G5A7"/>
<dbReference type="PANTHER" id="PTHR30469:SF15">
    <property type="entry name" value="HLYD FAMILY OF SECRETION PROTEINS"/>
    <property type="match status" value="1"/>
</dbReference>
<dbReference type="RefSeq" id="WP_006263234.1">
    <property type="nucleotide sequence ID" value="NZ_CP013690.1"/>
</dbReference>
<evidence type="ECO:0000256" key="2">
    <source>
        <dbReference type="SAM" id="Phobius"/>
    </source>
</evidence>
<dbReference type="Gene3D" id="1.10.287.470">
    <property type="entry name" value="Helix hairpin bin"/>
    <property type="match status" value="1"/>
</dbReference>
<feature type="coiled-coil region" evidence="1">
    <location>
        <begin position="136"/>
        <end position="202"/>
    </location>
</feature>
<dbReference type="GO" id="GO:0015562">
    <property type="term" value="F:efflux transmembrane transporter activity"/>
    <property type="evidence" value="ECO:0007669"/>
    <property type="project" value="TreeGrafter"/>
</dbReference>
<keyword evidence="1" id="KW-0175">Coiled coil</keyword>
<organism evidence="4 5">
    <name type="scientific">Myroides odoratimimus</name>
    <dbReference type="NCBI Taxonomy" id="76832"/>
    <lineage>
        <taxon>Bacteria</taxon>
        <taxon>Pseudomonadati</taxon>
        <taxon>Bacteroidota</taxon>
        <taxon>Flavobacteriia</taxon>
        <taxon>Flavobacteriales</taxon>
        <taxon>Flavobacteriaceae</taxon>
        <taxon>Myroides</taxon>
    </lineage>
</organism>
<sequence>MNKKNVKLQQIIMTLLSIVFLVGVGYYGNKDKGEEKEVTESKTIVATEEVVQTDNEVALEEEEEKTEEVKEVVAPTVLVLNSKYHTYTKEYAAKVKMKYSTPVKESIEGKVVSLFIKEGQAISEGQVIYEVEVGSLQVSKKEKDKEQSEYKGLKKDLERAENRLQKLARRDSVAFVKQREVVEELRKNVVELSDKINASDTKYSRYAVKSEYSGVVKNITVKVGDILTANDKHSLYTIVGYDVFFEIPTSDMVQWKQGMTGQNTLVSSFETKEGQRIPIKVNLKNDTNIFFLDKSPQVIEGLKLNGEGIAENRVVISLVYKDVIEIPYSAISLTSEGKQFITIKGENGVESKKEIVPIRKYTSYALVNDPALEGVSIENKSN</sequence>
<dbReference type="InterPro" id="IPR058625">
    <property type="entry name" value="MdtA-like_BSH"/>
</dbReference>
<feature type="transmembrane region" description="Helical" evidence="2">
    <location>
        <begin position="12"/>
        <end position="28"/>
    </location>
</feature>
<dbReference type="Pfam" id="PF25917">
    <property type="entry name" value="BSH_RND"/>
    <property type="match status" value="1"/>
</dbReference>
<feature type="domain" description="Multidrug resistance protein MdtA-like barrel-sandwich hybrid" evidence="3">
    <location>
        <begin position="103"/>
        <end position="238"/>
    </location>
</feature>
<name>A0AAI8G5A7_9FLAO</name>
<dbReference type="PANTHER" id="PTHR30469">
    <property type="entry name" value="MULTIDRUG RESISTANCE PROTEIN MDTA"/>
    <property type="match status" value="1"/>
</dbReference>
<dbReference type="KEGG" id="mod:AS202_12010"/>
<keyword evidence="2" id="KW-1133">Transmembrane helix</keyword>
<keyword evidence="2" id="KW-0812">Transmembrane</keyword>
<evidence type="ECO:0000256" key="1">
    <source>
        <dbReference type="SAM" id="Coils"/>
    </source>
</evidence>
<keyword evidence="2" id="KW-0472">Membrane</keyword>
<accession>A0AAI8G5A7</accession>
<dbReference type="SUPFAM" id="SSF111369">
    <property type="entry name" value="HlyD-like secretion proteins"/>
    <property type="match status" value="1"/>
</dbReference>
<dbReference type="Gene3D" id="2.40.50.100">
    <property type="match status" value="1"/>
</dbReference>
<evidence type="ECO:0000313" key="4">
    <source>
        <dbReference type="EMBL" id="ALU26825.1"/>
    </source>
</evidence>
<gene>
    <name evidence="4" type="ORF">AS202_12010</name>
</gene>
<evidence type="ECO:0000313" key="5">
    <source>
        <dbReference type="Proteomes" id="UP000069030"/>
    </source>
</evidence>
<dbReference type="EMBL" id="CP013690">
    <property type="protein sequence ID" value="ALU26825.1"/>
    <property type="molecule type" value="Genomic_DNA"/>
</dbReference>
<dbReference type="Proteomes" id="UP000069030">
    <property type="component" value="Chromosome"/>
</dbReference>